<sequence length="164" mass="18890">MRYKQIYRKPISNLINYKFAFIVKKKVTTKKKLEKKKRVYRVSLTSHGVDETGGEAISDRESPSSLSHSCNIYSDAVVVNFGTSSPSRHRPCRVSPRCELSLSMQRINTLCLHRFDSAWCFYDMSSGLCFAQIRKKMGLFLLMFHLLGLMEKGSSTVCIFKWET</sequence>
<evidence type="ECO:0000313" key="2">
    <source>
        <dbReference type="Proteomes" id="UP000824890"/>
    </source>
</evidence>
<gene>
    <name evidence="1" type="ORF">HID58_002341</name>
</gene>
<organism evidence="1 2">
    <name type="scientific">Brassica napus</name>
    <name type="common">Rape</name>
    <dbReference type="NCBI Taxonomy" id="3708"/>
    <lineage>
        <taxon>Eukaryota</taxon>
        <taxon>Viridiplantae</taxon>
        <taxon>Streptophyta</taxon>
        <taxon>Embryophyta</taxon>
        <taxon>Tracheophyta</taxon>
        <taxon>Spermatophyta</taxon>
        <taxon>Magnoliopsida</taxon>
        <taxon>eudicotyledons</taxon>
        <taxon>Gunneridae</taxon>
        <taxon>Pentapetalae</taxon>
        <taxon>rosids</taxon>
        <taxon>malvids</taxon>
        <taxon>Brassicales</taxon>
        <taxon>Brassicaceae</taxon>
        <taxon>Brassiceae</taxon>
        <taxon>Brassica</taxon>
    </lineage>
</organism>
<dbReference type="Proteomes" id="UP000824890">
    <property type="component" value="Unassembled WGS sequence"/>
</dbReference>
<proteinExistence type="predicted"/>
<comment type="caution">
    <text evidence="1">The sequence shown here is derived from an EMBL/GenBank/DDBJ whole genome shotgun (WGS) entry which is preliminary data.</text>
</comment>
<accession>A0ABQ8ELZ5</accession>
<protein>
    <submittedName>
        <fullName evidence="1">Uncharacterized protein</fullName>
    </submittedName>
</protein>
<keyword evidence="2" id="KW-1185">Reference proteome</keyword>
<reference evidence="1 2" key="1">
    <citation type="submission" date="2021-05" db="EMBL/GenBank/DDBJ databases">
        <title>Genome Assembly of Synthetic Allotetraploid Brassica napus Reveals Homoeologous Exchanges between Subgenomes.</title>
        <authorList>
            <person name="Davis J.T."/>
        </authorList>
    </citation>
    <scope>NUCLEOTIDE SEQUENCE [LARGE SCALE GENOMIC DNA]</scope>
    <source>
        <strain evidence="2">cv. Da-Ae</strain>
        <tissue evidence="1">Seedling</tissue>
    </source>
</reference>
<dbReference type="EMBL" id="JAGKQM010000001">
    <property type="protein sequence ID" value="KAH0942704.1"/>
    <property type="molecule type" value="Genomic_DNA"/>
</dbReference>
<name>A0ABQ8ELZ5_BRANA</name>
<evidence type="ECO:0000313" key="1">
    <source>
        <dbReference type="EMBL" id="KAH0942704.1"/>
    </source>
</evidence>